<dbReference type="AlphaFoldDB" id="A0A2K3P126"/>
<reference evidence="1 2" key="2">
    <citation type="journal article" date="2017" name="Front. Plant Sci.">
        <title>Gene Classification and Mining of Molecular Markers Useful in Red Clover (Trifolium pratense) Breeding.</title>
        <authorList>
            <person name="Istvanek J."/>
            <person name="Dluhosova J."/>
            <person name="Dluhos P."/>
            <person name="Patkova L."/>
            <person name="Nedelnik J."/>
            <person name="Repkova J."/>
        </authorList>
    </citation>
    <scope>NUCLEOTIDE SEQUENCE [LARGE SCALE GENOMIC DNA]</scope>
    <source>
        <strain evidence="2">cv. Tatra</strain>
        <tissue evidence="1">Young leaves</tissue>
    </source>
</reference>
<gene>
    <name evidence="1" type="ORF">L195_g005538</name>
</gene>
<evidence type="ECO:0000313" key="2">
    <source>
        <dbReference type="Proteomes" id="UP000236291"/>
    </source>
</evidence>
<name>A0A2K3P126_TRIPR</name>
<dbReference type="Proteomes" id="UP000236291">
    <property type="component" value="Unassembled WGS sequence"/>
</dbReference>
<proteinExistence type="predicted"/>
<sequence>MKRSFPWEEEDEAEFSAKQFPIPETDFNSLGTDTAMGFAIPI</sequence>
<organism evidence="1 2">
    <name type="scientific">Trifolium pratense</name>
    <name type="common">Red clover</name>
    <dbReference type="NCBI Taxonomy" id="57577"/>
    <lineage>
        <taxon>Eukaryota</taxon>
        <taxon>Viridiplantae</taxon>
        <taxon>Streptophyta</taxon>
        <taxon>Embryophyta</taxon>
        <taxon>Tracheophyta</taxon>
        <taxon>Spermatophyta</taxon>
        <taxon>Magnoliopsida</taxon>
        <taxon>eudicotyledons</taxon>
        <taxon>Gunneridae</taxon>
        <taxon>Pentapetalae</taxon>
        <taxon>rosids</taxon>
        <taxon>fabids</taxon>
        <taxon>Fabales</taxon>
        <taxon>Fabaceae</taxon>
        <taxon>Papilionoideae</taxon>
        <taxon>50 kb inversion clade</taxon>
        <taxon>NPAAA clade</taxon>
        <taxon>Hologalegina</taxon>
        <taxon>IRL clade</taxon>
        <taxon>Trifolieae</taxon>
        <taxon>Trifolium</taxon>
    </lineage>
</organism>
<accession>A0A2K3P126</accession>
<comment type="caution">
    <text evidence="1">The sequence shown here is derived from an EMBL/GenBank/DDBJ whole genome shotgun (WGS) entry which is preliminary data.</text>
</comment>
<reference evidence="1 2" key="1">
    <citation type="journal article" date="2014" name="Am. J. Bot.">
        <title>Genome assembly and annotation for red clover (Trifolium pratense; Fabaceae).</title>
        <authorList>
            <person name="Istvanek J."/>
            <person name="Jaros M."/>
            <person name="Krenek A."/>
            <person name="Repkova J."/>
        </authorList>
    </citation>
    <scope>NUCLEOTIDE SEQUENCE [LARGE SCALE GENOMIC DNA]</scope>
    <source>
        <strain evidence="2">cv. Tatra</strain>
        <tissue evidence="1">Young leaves</tissue>
    </source>
</reference>
<dbReference type="EMBL" id="ASHM01002863">
    <property type="protein sequence ID" value="PNY08996.1"/>
    <property type="molecule type" value="Genomic_DNA"/>
</dbReference>
<evidence type="ECO:0000313" key="1">
    <source>
        <dbReference type="EMBL" id="PNY08996.1"/>
    </source>
</evidence>
<protein>
    <submittedName>
        <fullName evidence="1">Uncharacterized protein</fullName>
    </submittedName>
</protein>